<dbReference type="RefSeq" id="WP_086091493.1">
    <property type="nucleotide sequence ID" value="NZ_CP021112.1"/>
</dbReference>
<dbReference type="Pfam" id="PF00535">
    <property type="entry name" value="Glycos_transf_2"/>
    <property type="match status" value="1"/>
</dbReference>
<proteinExistence type="inferred from homology"/>
<dbReference type="AlphaFoldDB" id="A0A1W7A0B5"/>
<sequence>MPRLSAIVITKNEARNIEACLESVAFCDERIVVDGGSNDNTAALADAKGARVTVAEEWRGFGPQKNLALSLATGDWVLSLDADERVSERLADEIKRAVAAGGADGYEMPRLSTFCGKPMRHSGWYPDYVLRLFRRGHARFSDDLVHERVICDGAVRRLSEPLTHHPVERLEDSLSRMDRYSTARAEMIVSSGRRVSFFTGILRGWWTFIQTYFIRLGFLDGREGFLLAVANAEGTYYRYMKAWLKERGRG</sequence>
<dbReference type="Gene3D" id="3.90.550.10">
    <property type="entry name" value="Spore Coat Polysaccharide Biosynthesis Protein SpsA, Chain A"/>
    <property type="match status" value="1"/>
</dbReference>
<evidence type="ECO:0000256" key="1">
    <source>
        <dbReference type="ARBA" id="ARBA00038494"/>
    </source>
</evidence>
<evidence type="ECO:0000259" key="2">
    <source>
        <dbReference type="Pfam" id="PF00535"/>
    </source>
</evidence>
<comment type="similarity">
    <text evidence="1">Belongs to the glycosyltransferase 2 family. WaaE/KdtX subfamily.</text>
</comment>
<dbReference type="EMBL" id="CP021112">
    <property type="protein sequence ID" value="ARQ03036.1"/>
    <property type="molecule type" value="Genomic_DNA"/>
</dbReference>
<gene>
    <name evidence="3" type="ORF">CAK95_17600</name>
</gene>
<dbReference type="InterPro" id="IPR029044">
    <property type="entry name" value="Nucleotide-diphossugar_trans"/>
</dbReference>
<evidence type="ECO:0000313" key="4">
    <source>
        <dbReference type="Proteomes" id="UP000194137"/>
    </source>
</evidence>
<dbReference type="CDD" id="cd02511">
    <property type="entry name" value="Beta4Glucosyltransferase"/>
    <property type="match status" value="1"/>
</dbReference>
<dbReference type="InterPro" id="IPR001173">
    <property type="entry name" value="Glyco_trans_2-like"/>
</dbReference>
<evidence type="ECO:0000313" key="3">
    <source>
        <dbReference type="EMBL" id="ARQ03036.1"/>
    </source>
</evidence>
<accession>A0A1W7A0B5</accession>
<feature type="domain" description="Glycosyltransferase 2-like" evidence="2">
    <location>
        <begin position="5"/>
        <end position="108"/>
    </location>
</feature>
<dbReference type="Proteomes" id="UP000194137">
    <property type="component" value="Chromosome"/>
</dbReference>
<dbReference type="PANTHER" id="PTHR43630:SF2">
    <property type="entry name" value="GLYCOSYLTRANSFERASE"/>
    <property type="match status" value="1"/>
</dbReference>
<dbReference type="STRING" id="1235591.CAK95_17600"/>
<keyword evidence="4" id="KW-1185">Reference proteome</keyword>
<dbReference type="KEGG" id="psin:CAK95_17600"/>
<organism evidence="3 4">
    <name type="scientific">Pseudorhodoplanes sinuspersici</name>
    <dbReference type="NCBI Taxonomy" id="1235591"/>
    <lineage>
        <taxon>Bacteria</taxon>
        <taxon>Pseudomonadati</taxon>
        <taxon>Pseudomonadota</taxon>
        <taxon>Alphaproteobacteria</taxon>
        <taxon>Hyphomicrobiales</taxon>
        <taxon>Pseudorhodoplanes</taxon>
    </lineage>
</organism>
<dbReference type="OrthoDB" id="9815923at2"/>
<reference evidence="3 4" key="1">
    <citation type="submission" date="2017-05" db="EMBL/GenBank/DDBJ databases">
        <title>Full genome sequence of Pseudorhodoplanes sinuspersici.</title>
        <authorList>
            <person name="Dastgheib S.M.M."/>
            <person name="Shavandi M."/>
            <person name="Tirandaz H."/>
        </authorList>
    </citation>
    <scope>NUCLEOTIDE SEQUENCE [LARGE SCALE GENOMIC DNA]</scope>
    <source>
        <strain evidence="3 4">RIPI110</strain>
    </source>
</reference>
<protein>
    <submittedName>
        <fullName evidence="3">LPS biosynthesis protein</fullName>
    </submittedName>
</protein>
<dbReference type="SUPFAM" id="SSF53448">
    <property type="entry name" value="Nucleotide-diphospho-sugar transferases"/>
    <property type="match status" value="1"/>
</dbReference>
<dbReference type="PANTHER" id="PTHR43630">
    <property type="entry name" value="POLY-BETA-1,6-N-ACETYL-D-GLUCOSAMINE SYNTHASE"/>
    <property type="match status" value="1"/>
</dbReference>
<name>A0A1W7A0B5_9HYPH</name>